<feature type="domain" description="Aminoglycoside phosphotransferase" evidence="1">
    <location>
        <begin position="84"/>
        <end position="218"/>
    </location>
</feature>
<reference evidence="2 3" key="1">
    <citation type="journal article" date="2018" name="J. Microbiol.">
        <title>Bacillus spongiae sp. nov., isolated from sponge of Jeju Island.</title>
        <authorList>
            <person name="Lee G.E."/>
            <person name="Im W.T."/>
            <person name="Park J.S."/>
        </authorList>
    </citation>
    <scope>NUCLEOTIDE SEQUENCE [LARGE SCALE GENOMIC DNA]</scope>
    <source>
        <strain evidence="2 3">135PIL107-10</strain>
    </source>
</reference>
<protein>
    <submittedName>
        <fullName evidence="2">Phosphotransferase</fullName>
    </submittedName>
</protein>
<dbReference type="EMBL" id="JBBAXC010000003">
    <property type="protein sequence ID" value="MEI5906483.1"/>
    <property type="molecule type" value="Genomic_DNA"/>
</dbReference>
<proteinExistence type="predicted"/>
<dbReference type="Proteomes" id="UP001312865">
    <property type="component" value="Unassembled WGS sequence"/>
</dbReference>
<dbReference type="Pfam" id="PF01636">
    <property type="entry name" value="APH"/>
    <property type="match status" value="1"/>
</dbReference>
<dbReference type="Gene3D" id="3.90.1200.10">
    <property type="match status" value="1"/>
</dbReference>
<name>A0ABU8HAZ9_9BACI</name>
<dbReference type="InterPro" id="IPR011009">
    <property type="entry name" value="Kinase-like_dom_sf"/>
</dbReference>
<evidence type="ECO:0000313" key="2">
    <source>
        <dbReference type="EMBL" id="MEI5906483.1"/>
    </source>
</evidence>
<comment type="caution">
    <text evidence="2">The sequence shown here is derived from an EMBL/GenBank/DDBJ whole genome shotgun (WGS) entry which is preliminary data.</text>
</comment>
<accession>A0ABU8HAZ9</accession>
<organism evidence="2 3">
    <name type="scientific">Bacillus spongiae</name>
    <dbReference type="NCBI Taxonomy" id="2683610"/>
    <lineage>
        <taxon>Bacteria</taxon>
        <taxon>Bacillati</taxon>
        <taxon>Bacillota</taxon>
        <taxon>Bacilli</taxon>
        <taxon>Bacillales</taxon>
        <taxon>Bacillaceae</taxon>
        <taxon>Bacillus</taxon>
    </lineage>
</organism>
<dbReference type="InterPro" id="IPR002575">
    <property type="entry name" value="Aminoglycoside_PTrfase"/>
</dbReference>
<keyword evidence="3" id="KW-1185">Reference proteome</keyword>
<dbReference type="RefSeq" id="WP_336586014.1">
    <property type="nucleotide sequence ID" value="NZ_JBBAXC010000003.1"/>
</dbReference>
<dbReference type="SUPFAM" id="SSF56112">
    <property type="entry name" value="Protein kinase-like (PK-like)"/>
    <property type="match status" value="1"/>
</dbReference>
<evidence type="ECO:0000259" key="1">
    <source>
        <dbReference type="Pfam" id="PF01636"/>
    </source>
</evidence>
<evidence type="ECO:0000313" key="3">
    <source>
        <dbReference type="Proteomes" id="UP001312865"/>
    </source>
</evidence>
<gene>
    <name evidence="2" type="ORF">WAK64_05365</name>
</gene>
<sequence length="314" mass="36691">MKLTLEAERWIKREVENVKAIPTATMEEIKATDLTVIQKISTNKGTFYYKDSGTIAKFEGKLAHHLHSFYSDKSVEVTAFHPAKPWLLMKELQGQPLREVKDKKVWKQALQEYAELQVNETKHVEQLIQLGVPDRRLPILKREIQSNLNEMCQTGLSHEKTVTIMNIQEELLEMCDKIEGIVPCSLDHGDLHSGNIQLVEGKPIFFDWGDAAVTHPFFSTRVFWNVLHEWAQYDSEWLTIINEFRPSYLEPWTKFAPMKELEEILKISDQLACVYRGLGWLLYINRYRANIEESEQRPAQWLEVLLEHRELVNS</sequence>